<gene>
    <name evidence="3" type="ORF">VHEMI09558</name>
</gene>
<evidence type="ECO:0000256" key="1">
    <source>
        <dbReference type="SAM" id="MobiDB-lite"/>
    </source>
</evidence>
<dbReference type="Proteomes" id="UP000039046">
    <property type="component" value="Unassembled WGS sequence"/>
</dbReference>
<dbReference type="EMBL" id="CDHN01000006">
    <property type="protein sequence ID" value="CEJ94001.1"/>
    <property type="molecule type" value="Genomic_DNA"/>
</dbReference>
<dbReference type="PANTHER" id="PTHR10579">
    <property type="entry name" value="CALCIUM-ACTIVATED CHLORIDE CHANNEL REGULATOR"/>
    <property type="match status" value="1"/>
</dbReference>
<dbReference type="PANTHER" id="PTHR10579:SF156">
    <property type="entry name" value="VWFA DOMAIN-CONTAINING PROTEIN"/>
    <property type="match status" value="1"/>
</dbReference>
<evidence type="ECO:0000313" key="3">
    <source>
        <dbReference type="EMBL" id="CEJ94001.1"/>
    </source>
</evidence>
<keyword evidence="4" id="KW-1185">Reference proteome</keyword>
<dbReference type="SMART" id="SM00327">
    <property type="entry name" value="VWA"/>
    <property type="match status" value="1"/>
</dbReference>
<feature type="domain" description="VWFA" evidence="2">
    <location>
        <begin position="63"/>
        <end position="249"/>
    </location>
</feature>
<feature type="region of interest" description="Disordered" evidence="1">
    <location>
        <begin position="1"/>
        <end position="27"/>
    </location>
</feature>
<dbReference type="InterPro" id="IPR051266">
    <property type="entry name" value="CLCR"/>
</dbReference>
<dbReference type="HOGENOM" id="CLU_013635_0_0_1"/>
<dbReference type="InterPro" id="IPR036465">
    <property type="entry name" value="vWFA_dom_sf"/>
</dbReference>
<dbReference type="InterPro" id="IPR039510">
    <property type="entry name" value="Vint_dom"/>
</dbReference>
<dbReference type="PROSITE" id="PS50234">
    <property type="entry name" value="VWFA"/>
    <property type="match status" value="1"/>
</dbReference>
<dbReference type="AlphaFoldDB" id="A0A0A1TA69"/>
<dbReference type="Pfam" id="PF14624">
    <property type="entry name" value="Vwaint"/>
    <property type="match status" value="1"/>
</dbReference>
<protein>
    <recommendedName>
        <fullName evidence="2">VWFA domain-containing protein</fullName>
    </recommendedName>
</protein>
<dbReference type="SUPFAM" id="SSF53300">
    <property type="entry name" value="vWA-like"/>
    <property type="match status" value="1"/>
</dbReference>
<sequence>MRVPILQSRPVQHGASDASGEPRTGDIQMSLNPVRAADGSPALLATVVPPKAPTNQSHHVPCDIVLVIDVSGSMGCSAPVPGDNEASGLSVLDVVKHASLTIIETLDERDRLGIVTFASSIEVLQELEVMTDEKKEAARANIKSMVPKDATNLWHGILAGINLFTNSPSNGKVPAIMVLTDGMPNHMCPPQGYVPKLRTRLPLPASIHTFGFGYHLRSGLLKSIAEIGNGNYAFIPDAGMIGTVFVHAVANLQSTYATEATLTLRYAAPLEITESTGDSVIRQKPTEVSRDGIPAHELSIALGNLQYGQSRDIFLQLQNSTLAADVFSSGITTASVVEARLVFKPVEYRTSDQFDSVACSQSIMEVSPVDDAVVAYHESRSRICAYLSSLFPCDDKEEHTAISIDLLGKSSRALKELVDTLPARSWQDPLNASLMEDLIGQDPKGQISMAIDDNSHFSRWGQHFLPSLLNAHTRQVCNSFKDPGPLQYCTGSPLFIECRDRLDTAFDNLPPPQPSLVPVNSFNSGGNFQPMRSMKQFRNVAGPCFAASSPVELASGRVVEIKRLRRGMKVRTPAGMRKVAAVLKTPVCEAKLCRMGNVLVTPWHPMTRDGKNWQFPEQMTKKTVRYTGAIYSIMLQMDGNPEAHALRFGSMWGVTLGHGITTGSDARAHAFLGDYALVGKGLANIGMDRRGVVIGSGVVKDPYTGLICGFVGRDALGISSSPCTISSELKLRRLIRA</sequence>
<dbReference type="InterPro" id="IPR032838">
    <property type="entry name" value="Vwaint_dom"/>
</dbReference>
<dbReference type="InterPro" id="IPR002035">
    <property type="entry name" value="VWF_A"/>
</dbReference>
<accession>A0A0A1TA69</accession>
<dbReference type="Gene3D" id="3.40.50.410">
    <property type="entry name" value="von Willebrand factor, type A domain"/>
    <property type="match status" value="1"/>
</dbReference>
<proteinExistence type="predicted"/>
<organism evidence="3 4">
    <name type="scientific">[Torrubiella] hemipterigena</name>
    <dbReference type="NCBI Taxonomy" id="1531966"/>
    <lineage>
        <taxon>Eukaryota</taxon>
        <taxon>Fungi</taxon>
        <taxon>Dikarya</taxon>
        <taxon>Ascomycota</taxon>
        <taxon>Pezizomycotina</taxon>
        <taxon>Sordariomycetes</taxon>
        <taxon>Hypocreomycetidae</taxon>
        <taxon>Hypocreales</taxon>
        <taxon>Clavicipitaceae</taxon>
        <taxon>Clavicipitaceae incertae sedis</taxon>
        <taxon>'Torrubiella' clade</taxon>
    </lineage>
</organism>
<evidence type="ECO:0000313" key="4">
    <source>
        <dbReference type="Proteomes" id="UP000039046"/>
    </source>
</evidence>
<evidence type="ECO:0000259" key="2">
    <source>
        <dbReference type="PROSITE" id="PS50234"/>
    </source>
</evidence>
<dbReference type="Pfam" id="PF14623">
    <property type="entry name" value="Vint"/>
    <property type="match status" value="1"/>
</dbReference>
<dbReference type="STRING" id="1531966.A0A0A1TA69"/>
<dbReference type="Pfam" id="PF00092">
    <property type="entry name" value="VWA"/>
    <property type="match status" value="1"/>
</dbReference>
<name>A0A0A1TA69_9HYPO</name>
<reference evidence="3 4" key="1">
    <citation type="journal article" date="2015" name="Genome Announc.">
        <title>Draft Genome Sequence and Gene Annotation of the Entomopathogenic Fungus Verticillium hemipterigenum.</title>
        <authorList>
            <person name="Horn F."/>
            <person name="Habel A."/>
            <person name="Scharf D.H."/>
            <person name="Dworschak J."/>
            <person name="Brakhage A.A."/>
            <person name="Guthke R."/>
            <person name="Hertweck C."/>
            <person name="Linde J."/>
        </authorList>
    </citation>
    <scope>NUCLEOTIDE SEQUENCE [LARGE SCALE GENOMIC DNA]</scope>
</reference>
<dbReference type="OrthoDB" id="10264538at2759"/>